<evidence type="ECO:0000256" key="1">
    <source>
        <dbReference type="SAM" id="Coils"/>
    </source>
</evidence>
<evidence type="ECO:0000313" key="4">
    <source>
        <dbReference type="WBParaSite" id="EgrG_000662400"/>
    </source>
</evidence>
<reference evidence="2 3" key="1">
    <citation type="journal article" date="2013" name="Nature">
        <title>The genomes of four tapeworm species reveal adaptations to parasitism.</title>
        <authorList>
            <person name="Tsai I.J."/>
            <person name="Zarowiecki M."/>
            <person name="Holroyd N."/>
            <person name="Garciarrubio A."/>
            <person name="Sanchez-Flores A."/>
            <person name="Brooks K.L."/>
            <person name="Tracey A."/>
            <person name="Bobes R.J."/>
            <person name="Fragoso G."/>
            <person name="Sciutto E."/>
            <person name="Aslett M."/>
            <person name="Beasley H."/>
            <person name="Bennett H.M."/>
            <person name="Cai J."/>
            <person name="Camicia F."/>
            <person name="Clark R."/>
            <person name="Cucher M."/>
            <person name="De Silva N."/>
            <person name="Day T.A."/>
            <person name="Deplazes P."/>
            <person name="Estrada K."/>
            <person name="Fernandez C."/>
            <person name="Holland P.W."/>
            <person name="Hou J."/>
            <person name="Hu S."/>
            <person name="Huckvale T."/>
            <person name="Hung S.S."/>
            <person name="Kamenetzky L."/>
            <person name="Keane J.A."/>
            <person name="Kiss F."/>
            <person name="Koziol U."/>
            <person name="Lambert O."/>
            <person name="Liu K."/>
            <person name="Luo X."/>
            <person name="Luo Y."/>
            <person name="Macchiaroli N."/>
            <person name="Nichol S."/>
            <person name="Paps J."/>
            <person name="Parkinson J."/>
            <person name="Pouchkina-Stantcheva N."/>
            <person name="Riddiford N."/>
            <person name="Rosenzvit M."/>
            <person name="Salinas G."/>
            <person name="Wasmuth J.D."/>
            <person name="Zamanian M."/>
            <person name="Zheng Y."/>
            <person name="Cai X."/>
            <person name="Soberon X."/>
            <person name="Olson P.D."/>
            <person name="Laclette J.P."/>
            <person name="Brehm K."/>
            <person name="Berriman M."/>
            <person name="Garciarrubio A."/>
            <person name="Bobes R.J."/>
            <person name="Fragoso G."/>
            <person name="Sanchez-Flores A."/>
            <person name="Estrada K."/>
            <person name="Cevallos M.A."/>
            <person name="Morett E."/>
            <person name="Gonzalez V."/>
            <person name="Portillo T."/>
            <person name="Ochoa-Leyva A."/>
            <person name="Jose M.V."/>
            <person name="Sciutto E."/>
            <person name="Landa A."/>
            <person name="Jimenez L."/>
            <person name="Valdes V."/>
            <person name="Carrero J.C."/>
            <person name="Larralde C."/>
            <person name="Morales-Montor J."/>
            <person name="Limon-Lason J."/>
            <person name="Soberon X."/>
            <person name="Laclette J.P."/>
        </authorList>
    </citation>
    <scope>NUCLEOTIDE SEQUENCE [LARGE SCALE GENOMIC DNA]</scope>
</reference>
<evidence type="ECO:0000313" key="3">
    <source>
        <dbReference type="Proteomes" id="UP000492820"/>
    </source>
</evidence>
<proteinExistence type="predicted"/>
<name>A0A068WME5_ECHGR</name>
<feature type="coiled-coil region" evidence="1">
    <location>
        <begin position="14"/>
        <end position="84"/>
    </location>
</feature>
<sequence length="90" mass="10772">MEEYKKKGTVHSIVKKQKVRINNLQLKLNDMLDEVERLTARLDVFDKCAANFRTNRDFPSAKVIEEMRQNIRELQRKIRQFKNFNALSMT</sequence>
<gene>
    <name evidence="2" type="ORF">EgrG_000662400</name>
</gene>
<keyword evidence="1" id="KW-0175">Coiled coil</keyword>
<evidence type="ECO:0000313" key="2">
    <source>
        <dbReference type="EMBL" id="CDS18784.1"/>
    </source>
</evidence>
<dbReference type="AlphaFoldDB" id="A0A068WME5"/>
<dbReference type="WBParaSite" id="EgrG_000662400">
    <property type="protein sequence ID" value="EgrG_000662400"/>
    <property type="gene ID" value="EgrG_000662400"/>
</dbReference>
<dbReference type="Proteomes" id="UP000492820">
    <property type="component" value="Unassembled WGS sequence"/>
</dbReference>
<organism evidence="2">
    <name type="scientific">Echinococcus granulosus</name>
    <name type="common">Hydatid tapeworm</name>
    <dbReference type="NCBI Taxonomy" id="6210"/>
    <lineage>
        <taxon>Eukaryota</taxon>
        <taxon>Metazoa</taxon>
        <taxon>Spiralia</taxon>
        <taxon>Lophotrochozoa</taxon>
        <taxon>Platyhelminthes</taxon>
        <taxon>Cestoda</taxon>
        <taxon>Eucestoda</taxon>
        <taxon>Cyclophyllidea</taxon>
        <taxon>Taeniidae</taxon>
        <taxon>Echinococcus</taxon>
        <taxon>Echinococcus granulosus group</taxon>
    </lineage>
</organism>
<protein>
    <submittedName>
        <fullName evidence="2 4">Expressed protein</fullName>
    </submittedName>
</protein>
<reference evidence="2" key="2">
    <citation type="submission" date="2014-06" db="EMBL/GenBank/DDBJ databases">
        <authorList>
            <person name="Aslett M."/>
        </authorList>
    </citation>
    <scope>NUCLEOTIDE SEQUENCE</scope>
</reference>
<dbReference type="EMBL" id="LK028578">
    <property type="protein sequence ID" value="CDS18784.1"/>
    <property type="molecule type" value="Genomic_DNA"/>
</dbReference>
<reference evidence="4" key="3">
    <citation type="submission" date="2020-10" db="UniProtKB">
        <authorList>
            <consortium name="WormBaseParasite"/>
        </authorList>
    </citation>
    <scope>IDENTIFICATION</scope>
</reference>
<accession>A0A068WME5</accession>